<dbReference type="EMBL" id="JAKKPZ010000477">
    <property type="protein sequence ID" value="KAI1694707.1"/>
    <property type="molecule type" value="Genomic_DNA"/>
</dbReference>
<sequence>MNWSVNCSGQVTNALNKYNKKVSELYCGDFSNLFTALPHQDIINNIMEMVKNTFDGNSRMNIQCNMYNSFFSRTNYNNYEEYSLTDVYLMVSFLIKNCYVQFAGNNFLQICGIPQGGRYLLTIIMCDGRKANYGQSSEFCYNNLDGAAYG</sequence>
<dbReference type="Proteomes" id="UP001201812">
    <property type="component" value="Unassembled WGS sequence"/>
</dbReference>
<evidence type="ECO:0000313" key="1">
    <source>
        <dbReference type="EMBL" id="KAI1694707.1"/>
    </source>
</evidence>
<dbReference type="AlphaFoldDB" id="A0AAD4QWN7"/>
<proteinExistence type="predicted"/>
<comment type="caution">
    <text evidence="1">The sequence shown here is derived from an EMBL/GenBank/DDBJ whole genome shotgun (WGS) entry which is preliminary data.</text>
</comment>
<keyword evidence="2" id="KW-1185">Reference proteome</keyword>
<reference evidence="1" key="1">
    <citation type="submission" date="2022-01" db="EMBL/GenBank/DDBJ databases">
        <title>Genome Sequence Resource for Two Populations of Ditylenchus destructor, the Migratory Endoparasitic Phytonematode.</title>
        <authorList>
            <person name="Zhang H."/>
            <person name="Lin R."/>
            <person name="Xie B."/>
        </authorList>
    </citation>
    <scope>NUCLEOTIDE SEQUENCE</scope>
    <source>
        <strain evidence="1">BazhouSP</strain>
    </source>
</reference>
<organism evidence="1 2">
    <name type="scientific">Ditylenchus destructor</name>
    <dbReference type="NCBI Taxonomy" id="166010"/>
    <lineage>
        <taxon>Eukaryota</taxon>
        <taxon>Metazoa</taxon>
        <taxon>Ecdysozoa</taxon>
        <taxon>Nematoda</taxon>
        <taxon>Chromadorea</taxon>
        <taxon>Rhabditida</taxon>
        <taxon>Tylenchina</taxon>
        <taxon>Tylenchomorpha</taxon>
        <taxon>Sphaerularioidea</taxon>
        <taxon>Anguinidae</taxon>
        <taxon>Anguininae</taxon>
        <taxon>Ditylenchus</taxon>
    </lineage>
</organism>
<accession>A0AAD4QWN7</accession>
<evidence type="ECO:0000313" key="2">
    <source>
        <dbReference type="Proteomes" id="UP001201812"/>
    </source>
</evidence>
<protein>
    <submittedName>
        <fullName evidence="1">Uncharacterized protein</fullName>
    </submittedName>
</protein>
<name>A0AAD4QWN7_9BILA</name>
<gene>
    <name evidence="1" type="ORF">DdX_19966</name>
</gene>